<accession>A0A2K1JYM9</accession>
<dbReference type="Pfam" id="PF24928">
    <property type="entry name" value="DUF7748"/>
    <property type="match status" value="1"/>
</dbReference>
<dbReference type="Proteomes" id="UP000006727">
    <property type="component" value="Chromosome 10"/>
</dbReference>
<evidence type="ECO:0000313" key="4">
    <source>
        <dbReference type="Proteomes" id="UP000006727"/>
    </source>
</evidence>
<dbReference type="PaxDb" id="3218-PP1S120_37V6.1"/>
<evidence type="ECO:0000259" key="1">
    <source>
        <dbReference type="Pfam" id="PF24928"/>
    </source>
</evidence>
<proteinExistence type="predicted"/>
<name>A0A2K1JYM9_PHYPA</name>
<keyword evidence="4" id="KW-1185">Reference proteome</keyword>
<reference evidence="2 4" key="2">
    <citation type="journal article" date="2018" name="Plant J.">
        <title>The Physcomitrella patens chromosome-scale assembly reveals moss genome structure and evolution.</title>
        <authorList>
            <person name="Lang D."/>
            <person name="Ullrich K.K."/>
            <person name="Murat F."/>
            <person name="Fuchs J."/>
            <person name="Jenkins J."/>
            <person name="Haas F.B."/>
            <person name="Piednoel M."/>
            <person name="Gundlach H."/>
            <person name="Van Bel M."/>
            <person name="Meyberg R."/>
            <person name="Vives C."/>
            <person name="Morata J."/>
            <person name="Symeonidi A."/>
            <person name="Hiss M."/>
            <person name="Muchero W."/>
            <person name="Kamisugi Y."/>
            <person name="Saleh O."/>
            <person name="Blanc G."/>
            <person name="Decker E.L."/>
            <person name="van Gessel N."/>
            <person name="Grimwood J."/>
            <person name="Hayes R.D."/>
            <person name="Graham S.W."/>
            <person name="Gunter L.E."/>
            <person name="McDaniel S.F."/>
            <person name="Hoernstein S.N.W."/>
            <person name="Larsson A."/>
            <person name="Li F.W."/>
            <person name="Perroud P.F."/>
            <person name="Phillips J."/>
            <person name="Ranjan P."/>
            <person name="Rokshar D.S."/>
            <person name="Rothfels C.J."/>
            <person name="Schneider L."/>
            <person name="Shu S."/>
            <person name="Stevenson D.W."/>
            <person name="Thummler F."/>
            <person name="Tillich M."/>
            <person name="Villarreal Aguilar J.C."/>
            <person name="Widiez T."/>
            <person name="Wong G.K."/>
            <person name="Wymore A."/>
            <person name="Zhang Y."/>
            <person name="Zimmer A.D."/>
            <person name="Quatrano R.S."/>
            <person name="Mayer K.F.X."/>
            <person name="Goodstein D."/>
            <person name="Casacuberta J.M."/>
            <person name="Vandepoele K."/>
            <person name="Reski R."/>
            <person name="Cuming A.C."/>
            <person name="Tuskan G.A."/>
            <person name="Maumus F."/>
            <person name="Salse J."/>
            <person name="Schmutz J."/>
            <person name="Rensing S.A."/>
        </authorList>
    </citation>
    <scope>NUCLEOTIDE SEQUENCE [LARGE SCALE GENOMIC DNA]</scope>
    <source>
        <strain evidence="3 4">cv. Gransden 2004</strain>
    </source>
</reference>
<feature type="domain" description="DUF7748" evidence="1">
    <location>
        <begin position="6"/>
        <end position="94"/>
    </location>
</feature>
<gene>
    <name evidence="2" type="ORF">PHYPA_013752</name>
</gene>
<sequence length="124" mass="14015">MACSKLTTVIQNLTNHVLILSVGSPRSSVKLADLQIGGEYKIKVDINWTYQEFMLKAGEDVQTVVINSDDCVDFERIVVSNIDGRLEVQGIPRKQSDDSGNALSTRWYIGLIRWPKLVWGCWMQ</sequence>
<dbReference type="InParanoid" id="A0A2K1JYM9"/>
<reference evidence="3" key="3">
    <citation type="submission" date="2020-12" db="UniProtKB">
        <authorList>
            <consortium name="EnsemblPlants"/>
        </authorList>
    </citation>
    <scope>IDENTIFICATION</scope>
</reference>
<dbReference type="EnsemblPlants" id="Pp3c10_11630V3.1">
    <property type="protein sequence ID" value="PAC:32901831.CDS.1"/>
    <property type="gene ID" value="Pp3c10_11630"/>
</dbReference>
<dbReference type="PANTHER" id="PTHR48468">
    <property type="entry name" value="PLASTOCYANIN-LIKE DOMAIN-CONTAINING PROTEIN"/>
    <property type="match status" value="1"/>
</dbReference>
<evidence type="ECO:0000313" key="2">
    <source>
        <dbReference type="EMBL" id="PNR46632.1"/>
    </source>
</evidence>
<dbReference type="AlphaFoldDB" id="A0A2K1JYM9"/>
<protein>
    <recommendedName>
        <fullName evidence="1">DUF7748 domain-containing protein</fullName>
    </recommendedName>
</protein>
<dbReference type="Gramene" id="Pp3c10_11630V3.1">
    <property type="protein sequence ID" value="PAC:32901831.CDS.1"/>
    <property type="gene ID" value="Pp3c10_11630"/>
</dbReference>
<organism evidence="2">
    <name type="scientific">Physcomitrium patens</name>
    <name type="common">Spreading-leaved earth moss</name>
    <name type="synonym">Physcomitrella patens</name>
    <dbReference type="NCBI Taxonomy" id="3218"/>
    <lineage>
        <taxon>Eukaryota</taxon>
        <taxon>Viridiplantae</taxon>
        <taxon>Streptophyta</taxon>
        <taxon>Embryophyta</taxon>
        <taxon>Bryophyta</taxon>
        <taxon>Bryophytina</taxon>
        <taxon>Bryopsida</taxon>
        <taxon>Funariidae</taxon>
        <taxon>Funariales</taxon>
        <taxon>Funariaceae</taxon>
        <taxon>Physcomitrium</taxon>
    </lineage>
</organism>
<dbReference type="PANTHER" id="PTHR48468:SF1">
    <property type="entry name" value="PLASTOCYANIN-LIKE DOMAIN-CONTAINING PROTEIN"/>
    <property type="match status" value="1"/>
</dbReference>
<dbReference type="InterPro" id="IPR056650">
    <property type="entry name" value="DUF7748"/>
</dbReference>
<evidence type="ECO:0000313" key="3">
    <source>
        <dbReference type="EnsemblPlants" id="PAC:32901831.CDS.1"/>
    </source>
</evidence>
<reference evidence="2 4" key="1">
    <citation type="journal article" date="2008" name="Science">
        <title>The Physcomitrella genome reveals evolutionary insights into the conquest of land by plants.</title>
        <authorList>
            <person name="Rensing S."/>
            <person name="Lang D."/>
            <person name="Zimmer A."/>
            <person name="Terry A."/>
            <person name="Salamov A."/>
            <person name="Shapiro H."/>
            <person name="Nishiyama T."/>
            <person name="Perroud P.-F."/>
            <person name="Lindquist E."/>
            <person name="Kamisugi Y."/>
            <person name="Tanahashi T."/>
            <person name="Sakakibara K."/>
            <person name="Fujita T."/>
            <person name="Oishi K."/>
            <person name="Shin-I T."/>
            <person name="Kuroki Y."/>
            <person name="Toyoda A."/>
            <person name="Suzuki Y."/>
            <person name="Hashimoto A."/>
            <person name="Yamaguchi K."/>
            <person name="Sugano A."/>
            <person name="Kohara Y."/>
            <person name="Fujiyama A."/>
            <person name="Anterola A."/>
            <person name="Aoki S."/>
            <person name="Ashton N."/>
            <person name="Barbazuk W.B."/>
            <person name="Barker E."/>
            <person name="Bennetzen J."/>
            <person name="Bezanilla M."/>
            <person name="Blankenship R."/>
            <person name="Cho S.H."/>
            <person name="Dutcher S."/>
            <person name="Estelle M."/>
            <person name="Fawcett J.A."/>
            <person name="Gundlach H."/>
            <person name="Hanada K."/>
            <person name="Heyl A."/>
            <person name="Hicks K.A."/>
            <person name="Hugh J."/>
            <person name="Lohr M."/>
            <person name="Mayer K."/>
            <person name="Melkozernov A."/>
            <person name="Murata T."/>
            <person name="Nelson D."/>
            <person name="Pils B."/>
            <person name="Prigge M."/>
            <person name="Reiss B."/>
            <person name="Renner T."/>
            <person name="Rombauts S."/>
            <person name="Rushton P."/>
            <person name="Sanderfoot A."/>
            <person name="Schween G."/>
            <person name="Shiu S.-H."/>
            <person name="Stueber K."/>
            <person name="Theodoulou F.L."/>
            <person name="Tu H."/>
            <person name="Van de Peer Y."/>
            <person name="Verrier P.J."/>
            <person name="Waters E."/>
            <person name="Wood A."/>
            <person name="Yang L."/>
            <person name="Cove D."/>
            <person name="Cuming A."/>
            <person name="Hasebe M."/>
            <person name="Lucas S."/>
            <person name="Mishler D.B."/>
            <person name="Reski R."/>
            <person name="Grigoriev I."/>
            <person name="Quatrano R.S."/>
            <person name="Boore J.L."/>
        </authorList>
    </citation>
    <scope>NUCLEOTIDE SEQUENCE [LARGE SCALE GENOMIC DNA]</scope>
    <source>
        <strain evidence="3 4">cv. Gransden 2004</strain>
    </source>
</reference>
<dbReference type="EMBL" id="ABEU02000010">
    <property type="protein sequence ID" value="PNR46632.1"/>
    <property type="molecule type" value="Genomic_DNA"/>
</dbReference>